<dbReference type="Pfam" id="PF14559">
    <property type="entry name" value="TPR_19"/>
    <property type="match status" value="1"/>
</dbReference>
<organism evidence="4 5">
    <name type="scientific">Methylomonas lenta</name>
    <dbReference type="NCBI Taxonomy" id="980561"/>
    <lineage>
        <taxon>Bacteria</taxon>
        <taxon>Pseudomonadati</taxon>
        <taxon>Pseudomonadota</taxon>
        <taxon>Gammaproteobacteria</taxon>
        <taxon>Methylococcales</taxon>
        <taxon>Methylococcaceae</taxon>
        <taxon>Methylomonas</taxon>
    </lineage>
</organism>
<accession>A0A177N4I2</accession>
<name>A0A177N4I2_9GAMM</name>
<dbReference type="OrthoDB" id="9766710at2"/>
<evidence type="ECO:0000256" key="1">
    <source>
        <dbReference type="ARBA" id="ARBA00022737"/>
    </source>
</evidence>
<dbReference type="AlphaFoldDB" id="A0A177N4I2"/>
<dbReference type="SUPFAM" id="SSF48452">
    <property type="entry name" value="TPR-like"/>
    <property type="match status" value="2"/>
</dbReference>
<evidence type="ECO:0000313" key="5">
    <source>
        <dbReference type="Proteomes" id="UP000078476"/>
    </source>
</evidence>
<feature type="repeat" description="TPR" evidence="3">
    <location>
        <begin position="390"/>
        <end position="423"/>
    </location>
</feature>
<feature type="repeat" description="TPR" evidence="3">
    <location>
        <begin position="493"/>
        <end position="526"/>
    </location>
</feature>
<dbReference type="Proteomes" id="UP000078476">
    <property type="component" value="Unassembled WGS sequence"/>
</dbReference>
<dbReference type="PROSITE" id="PS51257">
    <property type="entry name" value="PROKAR_LIPOPROTEIN"/>
    <property type="match status" value="1"/>
</dbReference>
<dbReference type="Gene3D" id="1.25.40.10">
    <property type="entry name" value="Tetratricopeptide repeat domain"/>
    <property type="match status" value="2"/>
</dbReference>
<evidence type="ECO:0000256" key="2">
    <source>
        <dbReference type="ARBA" id="ARBA00022803"/>
    </source>
</evidence>
<gene>
    <name evidence="4" type="ORF">A1359_14135</name>
</gene>
<dbReference type="RefSeq" id="WP_066985513.1">
    <property type="nucleotide sequence ID" value="NZ_LUUI01000133.1"/>
</dbReference>
<dbReference type="InterPro" id="IPR011990">
    <property type="entry name" value="TPR-like_helical_dom_sf"/>
</dbReference>
<dbReference type="PANTHER" id="PTHR44943">
    <property type="entry name" value="CELLULOSE SYNTHASE OPERON PROTEIN C"/>
    <property type="match status" value="1"/>
</dbReference>
<keyword evidence="5" id="KW-1185">Reference proteome</keyword>
<dbReference type="PANTHER" id="PTHR44943:SF8">
    <property type="entry name" value="TPR REPEAT-CONTAINING PROTEIN MJ0263"/>
    <property type="match status" value="1"/>
</dbReference>
<keyword evidence="1" id="KW-0677">Repeat</keyword>
<dbReference type="Pfam" id="PF13432">
    <property type="entry name" value="TPR_16"/>
    <property type="match status" value="1"/>
</dbReference>
<dbReference type="PROSITE" id="PS50005">
    <property type="entry name" value="TPR"/>
    <property type="match status" value="2"/>
</dbReference>
<sequence>MKKWIGIAILFSLSGCAVSPEATSEPEAKTTPQDVLTPRANHNTVIDEEVLYLLMTAELAGQRNQYDLALDAYLQAAKRVDDARIAERAVKIGMFLKDEKRTREALDIWLSKDQNNMPARKFAVLLAIKNSDRKVAVDNLDVILSDDPAGFEGGMLEIIKALEKEGRTQFIYQVLDDLSQLHPDDSGLIFLQAIVASLLPDNELAQQKINRVLELQPDWNKAIIFQAQLAGRTGDVKKAREYLEKAVRQAPDDRQLRKMLLEVLVNASAYDDAIKLCQTVLDEYPDDGETQFTMALIYLQQNQIDKAESYLEKLLSDPEWEGRASYYLGKIELDKQQPGKALKWFDRAAASGYGFDAEIASVSILLNQKQLEEVESRIKKMDAKYPEQHLRILMMKAELYSQWGKYQEAYDELSNALKDTPDNRDVLYARALIAERLHKLDVLEADLKKILDKNPDDVAALNALGYTLTDDTQRFDDAEKYLVRALELKPDEAVIIDSYGWLQFKRGKYDLALEYLNKAYEKQQENEIAAHIAEVLWVMGKPQESRDFFEPIFKKYPDDEYLLKFKNRYMPSEL</sequence>
<dbReference type="InterPro" id="IPR019734">
    <property type="entry name" value="TPR_rpt"/>
</dbReference>
<comment type="caution">
    <text evidence="4">The sequence shown here is derived from an EMBL/GenBank/DDBJ whole genome shotgun (WGS) entry which is preliminary data.</text>
</comment>
<proteinExistence type="predicted"/>
<dbReference type="EMBL" id="LUUI01000133">
    <property type="protein sequence ID" value="OAI12050.1"/>
    <property type="molecule type" value="Genomic_DNA"/>
</dbReference>
<dbReference type="STRING" id="980561.A1359_14135"/>
<evidence type="ECO:0000313" key="4">
    <source>
        <dbReference type="EMBL" id="OAI12050.1"/>
    </source>
</evidence>
<reference evidence="4 5" key="1">
    <citation type="submission" date="2016-03" db="EMBL/GenBank/DDBJ databases">
        <authorList>
            <person name="Ploux O."/>
        </authorList>
    </citation>
    <scope>NUCLEOTIDE SEQUENCE [LARGE SCALE GENOMIC DNA]</scope>
    <source>
        <strain evidence="4 5">R-45370</strain>
    </source>
</reference>
<dbReference type="SMART" id="SM00028">
    <property type="entry name" value="TPR"/>
    <property type="match status" value="9"/>
</dbReference>
<dbReference type="Pfam" id="PF13181">
    <property type="entry name" value="TPR_8"/>
    <property type="match status" value="1"/>
</dbReference>
<keyword evidence="2 3" id="KW-0802">TPR repeat</keyword>
<evidence type="ECO:0000256" key="3">
    <source>
        <dbReference type="PROSITE-ProRule" id="PRU00339"/>
    </source>
</evidence>
<protein>
    <submittedName>
        <fullName evidence="4">Uncharacterized protein</fullName>
    </submittedName>
</protein>
<dbReference type="InterPro" id="IPR051685">
    <property type="entry name" value="Ycf3/AcsC/BcsC/TPR_MFPF"/>
</dbReference>